<evidence type="ECO:0000256" key="6">
    <source>
        <dbReference type="ARBA" id="ARBA00022846"/>
    </source>
</evidence>
<reference evidence="11 12" key="2">
    <citation type="journal article" date="2007" name="PLoS Biol.">
        <title>Principles of genome evolution in the Drosophila melanogaster species group.</title>
        <authorList>
            <person name="Ranz J.M."/>
            <person name="Maurin D."/>
            <person name="Chan Y.S."/>
            <person name="von Grotthuss M."/>
            <person name="Hillier L.W."/>
            <person name="Roote J."/>
            <person name="Ashburner M."/>
            <person name="Bergman C.M."/>
        </authorList>
    </citation>
    <scope>NUCLEOTIDE SEQUENCE [LARGE SCALE GENOMIC DNA]</scope>
    <source>
        <strain evidence="12">Tai18E2 / Tucson 14021-0261.01</strain>
    </source>
</reference>
<accession>B4PKT3</accession>
<evidence type="ECO:0000256" key="8">
    <source>
        <dbReference type="ARBA" id="ARBA00023212"/>
    </source>
</evidence>
<evidence type="ECO:0000313" key="12">
    <source>
        <dbReference type="Proteomes" id="UP000002282"/>
    </source>
</evidence>
<evidence type="ECO:0000256" key="7">
    <source>
        <dbReference type="ARBA" id="ARBA00023069"/>
    </source>
</evidence>
<keyword evidence="10" id="KW-0175">Coiled coil</keyword>
<name>B4PKT3_DROYA</name>
<evidence type="ECO:0000256" key="3">
    <source>
        <dbReference type="ARBA" id="ARBA00009071"/>
    </source>
</evidence>
<dbReference type="PhylomeDB" id="B4PKT3"/>
<keyword evidence="6" id="KW-0282">Flagellum</keyword>
<organism evidence="11 12">
    <name type="scientific">Drosophila yakuba</name>
    <name type="common">Fruit fly</name>
    <dbReference type="NCBI Taxonomy" id="7245"/>
    <lineage>
        <taxon>Eukaryota</taxon>
        <taxon>Metazoa</taxon>
        <taxon>Ecdysozoa</taxon>
        <taxon>Arthropoda</taxon>
        <taxon>Hexapoda</taxon>
        <taxon>Insecta</taxon>
        <taxon>Pterygota</taxon>
        <taxon>Neoptera</taxon>
        <taxon>Endopterygota</taxon>
        <taxon>Diptera</taxon>
        <taxon>Brachycera</taxon>
        <taxon>Muscomorpha</taxon>
        <taxon>Ephydroidea</taxon>
        <taxon>Drosophilidae</taxon>
        <taxon>Drosophila</taxon>
        <taxon>Sophophora</taxon>
    </lineage>
</organism>
<dbReference type="PANTHER" id="PTHR31598:SF1">
    <property type="entry name" value="DYNEIN REGULATORY COMPLEX PROTEIN 10"/>
    <property type="match status" value="1"/>
</dbReference>
<dbReference type="PANTHER" id="PTHR31598">
    <property type="entry name" value="IQ DOMAIN-CONTAINING PROTEIN D"/>
    <property type="match status" value="1"/>
</dbReference>
<proteinExistence type="inferred from homology"/>
<dbReference type="AlphaFoldDB" id="B4PKT3"/>
<keyword evidence="9" id="KW-0966">Cell projection</keyword>
<dbReference type="Proteomes" id="UP000002282">
    <property type="component" value="Chromosome 3R"/>
</dbReference>
<evidence type="ECO:0000256" key="10">
    <source>
        <dbReference type="SAM" id="Coils"/>
    </source>
</evidence>
<protein>
    <recommendedName>
        <fullName evidence="4">Dynein regulatory complex protein 10</fullName>
    </recommendedName>
</protein>
<dbReference type="eggNOG" id="ENOG502TCIR">
    <property type="taxonomic scope" value="Eukaryota"/>
</dbReference>
<keyword evidence="7" id="KW-0969">Cilium</keyword>
<evidence type="ECO:0000313" key="11">
    <source>
        <dbReference type="EMBL" id="EDW97882.1"/>
    </source>
</evidence>
<comment type="subcellular location">
    <subcellularLocation>
        <location evidence="2">Cytoplasm</location>
        <location evidence="2">Cytoskeleton</location>
        <location evidence="2">Flagellum axoneme</location>
    </subcellularLocation>
</comment>
<sequence length="379" mass="45685">MSLTEMMRGKSMPVDKENDIKLAQHEFATVRIVQIGCVLNVLAEAIERVKISLIMPKLLEHPAHMAKILNGTKYEKAVHLVESFVRRREFILREKRPPLMDHGIIQIIDFFQRNSRIYLLFPSYYNHMGENEKKLLKAFEMLYDLAKDRLYRTSTDAIAQERQLHAMYKQNEVVKTQVEELHQKIQDQKAAIRKRMADKEAYLQNYEDLLMKKKREKNERIQKEIDRCTRLVKANKKLSLERQADLEEQLQKTRNNYTLTTNTYLKQEKIFREEKNKLLIQLQALIKKYDHSIGEKMIENMELAEEHKKAKKALDEYMIGFRKVERVYKQIVVKREEEEARQRQHRILLFAMNRAAIKIQKYWRKWKRHMRKKNKRSKK</sequence>
<comment type="similarity">
    <text evidence="3">Belongs to the DRC10 family.</text>
</comment>
<dbReference type="OrthoDB" id="536093at2759"/>
<dbReference type="EMBL" id="CM000160">
    <property type="protein sequence ID" value="EDW97882.1"/>
    <property type="molecule type" value="Genomic_DNA"/>
</dbReference>
<gene>
    <name evidence="11" type="primary">Dyak\GE24096</name>
    <name evidence="11" type="synonym">dyak_GLEANR_7823</name>
    <name evidence="11" type="synonym">GE24096</name>
    <name evidence="11" type="ORF">Dyak_GE24096</name>
</gene>
<evidence type="ECO:0000256" key="1">
    <source>
        <dbReference type="ARBA" id="ARBA00003029"/>
    </source>
</evidence>
<dbReference type="InterPro" id="IPR042815">
    <property type="entry name" value="DRC10"/>
</dbReference>
<reference evidence="11 12" key="1">
    <citation type="journal article" date="2007" name="Nature">
        <title>Evolution of genes and genomes on the Drosophila phylogeny.</title>
        <authorList>
            <consortium name="Drosophila 12 Genomes Consortium"/>
            <person name="Clark A.G."/>
            <person name="Eisen M.B."/>
            <person name="Smith D.R."/>
            <person name="Bergman C.M."/>
            <person name="Oliver B."/>
            <person name="Markow T.A."/>
            <person name="Kaufman T.C."/>
            <person name="Kellis M."/>
            <person name="Gelbart W."/>
            <person name="Iyer V.N."/>
            <person name="Pollard D.A."/>
            <person name="Sackton T.B."/>
            <person name="Larracuente A.M."/>
            <person name="Singh N.D."/>
            <person name="Abad J.P."/>
            <person name="Abt D.N."/>
            <person name="Adryan B."/>
            <person name="Aguade M."/>
            <person name="Akashi H."/>
            <person name="Anderson W.W."/>
            <person name="Aquadro C.F."/>
            <person name="Ardell D.H."/>
            <person name="Arguello R."/>
            <person name="Artieri C.G."/>
            <person name="Barbash D.A."/>
            <person name="Barker D."/>
            <person name="Barsanti P."/>
            <person name="Batterham P."/>
            <person name="Batzoglou S."/>
            <person name="Begun D."/>
            <person name="Bhutkar A."/>
            <person name="Blanco E."/>
            <person name="Bosak S.A."/>
            <person name="Bradley R.K."/>
            <person name="Brand A.D."/>
            <person name="Brent M.R."/>
            <person name="Brooks A.N."/>
            <person name="Brown R.H."/>
            <person name="Butlin R.K."/>
            <person name="Caggese C."/>
            <person name="Calvi B.R."/>
            <person name="Bernardo de Carvalho A."/>
            <person name="Caspi A."/>
            <person name="Castrezana S."/>
            <person name="Celniker S.E."/>
            <person name="Chang J.L."/>
            <person name="Chapple C."/>
            <person name="Chatterji S."/>
            <person name="Chinwalla A."/>
            <person name="Civetta A."/>
            <person name="Clifton S.W."/>
            <person name="Comeron J.M."/>
            <person name="Costello J.C."/>
            <person name="Coyne J.A."/>
            <person name="Daub J."/>
            <person name="David R.G."/>
            <person name="Delcher A.L."/>
            <person name="Delehaunty K."/>
            <person name="Do C.B."/>
            <person name="Ebling H."/>
            <person name="Edwards K."/>
            <person name="Eickbush T."/>
            <person name="Evans J.D."/>
            <person name="Filipski A."/>
            <person name="Findeiss S."/>
            <person name="Freyhult E."/>
            <person name="Fulton L."/>
            <person name="Fulton R."/>
            <person name="Garcia A.C."/>
            <person name="Gardiner A."/>
            <person name="Garfield D.A."/>
            <person name="Garvin B.E."/>
            <person name="Gibson G."/>
            <person name="Gilbert D."/>
            <person name="Gnerre S."/>
            <person name="Godfrey J."/>
            <person name="Good R."/>
            <person name="Gotea V."/>
            <person name="Gravely B."/>
            <person name="Greenberg A.J."/>
            <person name="Griffiths-Jones S."/>
            <person name="Gross S."/>
            <person name="Guigo R."/>
            <person name="Gustafson E.A."/>
            <person name="Haerty W."/>
            <person name="Hahn M.W."/>
            <person name="Halligan D.L."/>
            <person name="Halpern A.L."/>
            <person name="Halter G.M."/>
            <person name="Han M.V."/>
            <person name="Heger A."/>
            <person name="Hillier L."/>
            <person name="Hinrichs A.S."/>
            <person name="Holmes I."/>
            <person name="Hoskins R.A."/>
            <person name="Hubisz M.J."/>
            <person name="Hultmark D."/>
            <person name="Huntley M.A."/>
            <person name="Jaffe D.B."/>
            <person name="Jagadeeshan S."/>
            <person name="Jeck W.R."/>
            <person name="Johnson J."/>
            <person name="Jones C.D."/>
            <person name="Jordan W.C."/>
            <person name="Karpen G.H."/>
            <person name="Kataoka E."/>
            <person name="Keightley P.D."/>
            <person name="Kheradpour P."/>
            <person name="Kirkness E.F."/>
            <person name="Koerich L.B."/>
            <person name="Kristiansen K."/>
            <person name="Kudrna D."/>
            <person name="Kulathinal R.J."/>
            <person name="Kumar S."/>
            <person name="Kwok R."/>
            <person name="Lander E."/>
            <person name="Langley C.H."/>
            <person name="Lapoint R."/>
            <person name="Lazzaro B.P."/>
            <person name="Lee S.J."/>
            <person name="Levesque L."/>
            <person name="Li R."/>
            <person name="Lin C.F."/>
            <person name="Lin M.F."/>
            <person name="Lindblad-Toh K."/>
            <person name="Llopart A."/>
            <person name="Long M."/>
            <person name="Low L."/>
            <person name="Lozovsky E."/>
            <person name="Lu J."/>
            <person name="Luo M."/>
            <person name="Machado C.A."/>
            <person name="Makalowski W."/>
            <person name="Marzo M."/>
            <person name="Matsuda M."/>
            <person name="Matzkin L."/>
            <person name="McAllister B."/>
            <person name="McBride C.S."/>
            <person name="McKernan B."/>
            <person name="McKernan K."/>
            <person name="Mendez-Lago M."/>
            <person name="Minx P."/>
            <person name="Mollenhauer M.U."/>
            <person name="Montooth K."/>
            <person name="Mount S.M."/>
            <person name="Mu X."/>
            <person name="Myers E."/>
            <person name="Negre B."/>
            <person name="Newfeld S."/>
            <person name="Nielsen R."/>
            <person name="Noor M.A."/>
            <person name="O'Grady P."/>
            <person name="Pachter L."/>
            <person name="Papaceit M."/>
            <person name="Parisi M.J."/>
            <person name="Parisi M."/>
            <person name="Parts L."/>
            <person name="Pedersen J.S."/>
            <person name="Pesole G."/>
            <person name="Phillippy A.M."/>
            <person name="Ponting C.P."/>
            <person name="Pop M."/>
            <person name="Porcelli D."/>
            <person name="Powell J.R."/>
            <person name="Prohaska S."/>
            <person name="Pruitt K."/>
            <person name="Puig M."/>
            <person name="Quesneville H."/>
            <person name="Ram K.R."/>
            <person name="Rand D."/>
            <person name="Rasmussen M.D."/>
            <person name="Reed L.K."/>
            <person name="Reenan R."/>
            <person name="Reily A."/>
            <person name="Remington K.A."/>
            <person name="Rieger T.T."/>
            <person name="Ritchie M.G."/>
            <person name="Robin C."/>
            <person name="Rogers Y.H."/>
            <person name="Rohde C."/>
            <person name="Rozas J."/>
            <person name="Rubenfield M.J."/>
            <person name="Ruiz A."/>
            <person name="Russo S."/>
            <person name="Salzberg S.L."/>
            <person name="Sanchez-Gracia A."/>
            <person name="Saranga D.J."/>
            <person name="Sato H."/>
            <person name="Schaeffer S.W."/>
            <person name="Schatz M.C."/>
            <person name="Schlenke T."/>
            <person name="Schwartz R."/>
            <person name="Segarra C."/>
            <person name="Singh R.S."/>
            <person name="Sirot L."/>
            <person name="Sirota M."/>
            <person name="Sisneros N.B."/>
            <person name="Smith C.D."/>
            <person name="Smith T.F."/>
            <person name="Spieth J."/>
            <person name="Stage D.E."/>
            <person name="Stark A."/>
            <person name="Stephan W."/>
            <person name="Strausberg R.L."/>
            <person name="Strempel S."/>
            <person name="Sturgill D."/>
            <person name="Sutton G."/>
            <person name="Sutton G.G."/>
            <person name="Tao W."/>
            <person name="Teichmann S."/>
            <person name="Tobari Y.N."/>
            <person name="Tomimura Y."/>
            <person name="Tsolas J.M."/>
            <person name="Valente V.L."/>
            <person name="Venter E."/>
            <person name="Venter J.C."/>
            <person name="Vicario S."/>
            <person name="Vieira F.G."/>
            <person name="Vilella A.J."/>
            <person name="Villasante A."/>
            <person name="Walenz B."/>
            <person name="Wang J."/>
            <person name="Wasserman M."/>
            <person name="Watts T."/>
            <person name="Wilson D."/>
            <person name="Wilson R.K."/>
            <person name="Wing R.A."/>
            <person name="Wolfner M.F."/>
            <person name="Wong A."/>
            <person name="Wong G.K."/>
            <person name="Wu C.I."/>
            <person name="Wu G."/>
            <person name="Yamamoto D."/>
            <person name="Yang H.P."/>
            <person name="Yang S.P."/>
            <person name="Yorke J.A."/>
            <person name="Yoshida K."/>
            <person name="Zdobnov E."/>
            <person name="Zhang P."/>
            <person name="Zhang Y."/>
            <person name="Zimin A.V."/>
            <person name="Baldwin J."/>
            <person name="Abdouelleil A."/>
            <person name="Abdulkadir J."/>
            <person name="Abebe A."/>
            <person name="Abera B."/>
            <person name="Abreu J."/>
            <person name="Acer S.C."/>
            <person name="Aftuck L."/>
            <person name="Alexander A."/>
            <person name="An P."/>
            <person name="Anderson E."/>
            <person name="Anderson S."/>
            <person name="Arachi H."/>
            <person name="Azer M."/>
            <person name="Bachantsang P."/>
            <person name="Barry A."/>
            <person name="Bayul T."/>
            <person name="Berlin A."/>
            <person name="Bessette D."/>
            <person name="Bloom T."/>
            <person name="Blye J."/>
            <person name="Boguslavskiy L."/>
            <person name="Bonnet C."/>
            <person name="Boukhgalter B."/>
            <person name="Bourzgui I."/>
            <person name="Brown A."/>
            <person name="Cahill P."/>
            <person name="Channer S."/>
            <person name="Cheshatsang Y."/>
            <person name="Chuda L."/>
            <person name="Citroen M."/>
            <person name="Collymore A."/>
            <person name="Cooke P."/>
            <person name="Costello M."/>
            <person name="D'Aco K."/>
            <person name="Daza R."/>
            <person name="De Haan G."/>
            <person name="DeGray S."/>
            <person name="DeMaso C."/>
            <person name="Dhargay N."/>
            <person name="Dooley K."/>
            <person name="Dooley E."/>
            <person name="Doricent M."/>
            <person name="Dorje P."/>
            <person name="Dorjee K."/>
            <person name="Dupes A."/>
            <person name="Elong R."/>
            <person name="Falk J."/>
            <person name="Farina A."/>
            <person name="Faro S."/>
            <person name="Ferguson D."/>
            <person name="Fisher S."/>
            <person name="Foley C.D."/>
            <person name="Franke A."/>
            <person name="Friedrich D."/>
            <person name="Gadbois L."/>
            <person name="Gearin G."/>
            <person name="Gearin C.R."/>
            <person name="Giannoukos G."/>
            <person name="Goode T."/>
            <person name="Graham J."/>
            <person name="Grandbois E."/>
            <person name="Grewal S."/>
            <person name="Gyaltsen K."/>
            <person name="Hafez N."/>
            <person name="Hagos B."/>
            <person name="Hall J."/>
            <person name="Henson C."/>
            <person name="Hollinger A."/>
            <person name="Honan T."/>
            <person name="Huard M.D."/>
            <person name="Hughes L."/>
            <person name="Hurhula B."/>
            <person name="Husby M.E."/>
            <person name="Kamat A."/>
            <person name="Kanga B."/>
            <person name="Kashin S."/>
            <person name="Khazanovich D."/>
            <person name="Kisner P."/>
            <person name="Lance K."/>
            <person name="Lara M."/>
            <person name="Lee W."/>
            <person name="Lennon N."/>
            <person name="Letendre F."/>
            <person name="LeVine R."/>
            <person name="Lipovsky A."/>
            <person name="Liu X."/>
            <person name="Liu J."/>
            <person name="Liu S."/>
            <person name="Lokyitsang T."/>
            <person name="Lokyitsang Y."/>
            <person name="Lubonja R."/>
            <person name="Lui A."/>
            <person name="MacDonald P."/>
            <person name="Magnisalis V."/>
            <person name="Maru K."/>
            <person name="Matthews C."/>
            <person name="McCusker W."/>
            <person name="McDonough S."/>
            <person name="Mehta T."/>
            <person name="Meldrim J."/>
            <person name="Meneus L."/>
            <person name="Mihai O."/>
            <person name="Mihalev A."/>
            <person name="Mihova T."/>
            <person name="Mittelman R."/>
            <person name="Mlenga V."/>
            <person name="Montmayeur A."/>
            <person name="Mulrain L."/>
            <person name="Navidi A."/>
            <person name="Naylor J."/>
            <person name="Negash T."/>
            <person name="Nguyen T."/>
            <person name="Nguyen N."/>
            <person name="Nicol R."/>
            <person name="Norbu C."/>
            <person name="Norbu N."/>
            <person name="Novod N."/>
            <person name="O'Neill B."/>
            <person name="Osman S."/>
            <person name="Markiewicz E."/>
            <person name="Oyono O.L."/>
            <person name="Patti C."/>
            <person name="Phunkhang P."/>
            <person name="Pierre F."/>
            <person name="Priest M."/>
            <person name="Raghuraman S."/>
            <person name="Rege F."/>
            <person name="Reyes R."/>
            <person name="Rise C."/>
            <person name="Rogov P."/>
            <person name="Ross K."/>
            <person name="Ryan E."/>
            <person name="Settipalli S."/>
            <person name="Shea T."/>
            <person name="Sherpa N."/>
            <person name="Shi L."/>
            <person name="Shih D."/>
            <person name="Sparrow T."/>
            <person name="Spaulding J."/>
            <person name="Stalker J."/>
            <person name="Stange-Thomann N."/>
            <person name="Stavropoulos S."/>
            <person name="Stone C."/>
            <person name="Strader C."/>
            <person name="Tesfaye S."/>
            <person name="Thomson T."/>
            <person name="Thoulutsang Y."/>
            <person name="Thoulutsang D."/>
            <person name="Topham K."/>
            <person name="Topping I."/>
            <person name="Tsamla T."/>
            <person name="Vassiliev H."/>
            <person name="Vo A."/>
            <person name="Wangchuk T."/>
            <person name="Wangdi T."/>
            <person name="Weiand M."/>
            <person name="Wilkinson J."/>
            <person name="Wilson A."/>
            <person name="Yadav S."/>
            <person name="Young G."/>
            <person name="Yu Q."/>
            <person name="Zembek L."/>
            <person name="Zhong D."/>
            <person name="Zimmer A."/>
            <person name="Zwirko Z."/>
            <person name="Jaffe D.B."/>
            <person name="Alvarez P."/>
            <person name="Brockman W."/>
            <person name="Butler J."/>
            <person name="Chin C."/>
            <person name="Gnerre S."/>
            <person name="Grabherr M."/>
            <person name="Kleber M."/>
            <person name="Mauceli E."/>
            <person name="MacCallum I."/>
        </authorList>
    </citation>
    <scope>NUCLEOTIDE SEQUENCE [LARGE SCALE GENOMIC DNA]</scope>
    <source>
        <strain evidence="12">Tai18E2 / Tucson 14021-0261.01</strain>
    </source>
</reference>
<evidence type="ECO:0000256" key="4">
    <source>
        <dbReference type="ARBA" id="ARBA00021752"/>
    </source>
</evidence>
<dbReference type="HOGENOM" id="CLU_730108_0_0_1"/>
<dbReference type="OMA" id="KWKKHMR"/>
<feature type="coiled-coil region" evidence="10">
    <location>
        <begin position="171"/>
        <end position="256"/>
    </location>
</feature>
<keyword evidence="8" id="KW-0206">Cytoskeleton</keyword>
<comment type="function">
    <text evidence="1">Component of the nexin-dynein regulatory complex (N-DRC), a key regulator of ciliary/flagellar motility which maintains the alignment and integrity of the distal axoneme and regulates microtubule sliding in motile axonemes.</text>
</comment>
<dbReference type="KEGG" id="dya:Dyak_GE24096"/>
<evidence type="ECO:0000256" key="9">
    <source>
        <dbReference type="ARBA" id="ARBA00023273"/>
    </source>
</evidence>
<evidence type="ECO:0000256" key="2">
    <source>
        <dbReference type="ARBA" id="ARBA00004611"/>
    </source>
</evidence>
<keyword evidence="12" id="KW-1185">Reference proteome</keyword>
<evidence type="ECO:0000256" key="5">
    <source>
        <dbReference type="ARBA" id="ARBA00022490"/>
    </source>
</evidence>
<keyword evidence="5" id="KW-0963">Cytoplasm</keyword>
<dbReference type="SMR" id="B4PKT3"/>
<dbReference type="PROSITE" id="PS50096">
    <property type="entry name" value="IQ"/>
    <property type="match status" value="1"/>
</dbReference>